<dbReference type="GO" id="GO:0022857">
    <property type="term" value="F:transmembrane transporter activity"/>
    <property type="evidence" value="ECO:0007669"/>
    <property type="project" value="InterPro"/>
</dbReference>
<dbReference type="STRING" id="1331196.A0A1B9IQN8"/>
<feature type="transmembrane region" description="Helical" evidence="6">
    <location>
        <begin position="392"/>
        <end position="410"/>
    </location>
</feature>
<evidence type="ECO:0000256" key="4">
    <source>
        <dbReference type="ARBA" id="ARBA00022989"/>
    </source>
</evidence>
<keyword evidence="4 6" id="KW-1133">Transmembrane helix</keyword>
<gene>
    <name evidence="7" type="ORF">L486_05317</name>
</gene>
<dbReference type="PANTHER" id="PTHR45649">
    <property type="entry name" value="AMINO-ACID PERMEASE BAT1"/>
    <property type="match status" value="1"/>
</dbReference>
<feature type="transmembrane region" description="Helical" evidence="6">
    <location>
        <begin position="290"/>
        <end position="313"/>
    </location>
</feature>
<evidence type="ECO:0000256" key="2">
    <source>
        <dbReference type="ARBA" id="ARBA00022448"/>
    </source>
</evidence>
<evidence type="ECO:0000256" key="3">
    <source>
        <dbReference type="ARBA" id="ARBA00022692"/>
    </source>
</evidence>
<keyword evidence="5 6" id="KW-0472">Membrane</keyword>
<feature type="transmembrane region" description="Helical" evidence="6">
    <location>
        <begin position="422"/>
        <end position="441"/>
    </location>
</feature>
<feature type="transmembrane region" description="Helical" evidence="6">
    <location>
        <begin position="462"/>
        <end position="485"/>
    </location>
</feature>
<sequence length="549" mass="58359">MEGNSSQYEIDPMANKTLSSSKQSTELLPNPTTINIVDSDTAAVDGLQTPKGLDREAFGPLTAFGLAFSVINSWVVLVVGLGSGLVSGGPSALVWGFVYASICNLATVLSHGEIFAVYPSAAGQYHWAAILSPPKWRNLISWVTGMLNVIGLWLGAATAGYLAGESLPLYPTMLPRSHQCSGGNRLLDQGLMVASTLCVIAIVITLPVKASSKAPAVSLFSSGKILVIVCSRSDAQSFVFGGLENLTGWNSMVIAWLLGLLQSAFAYLGLDVIYHISEEMPNPRRDGPRAVTWTIVVSGLSGMAVLLAMLFCITDVDHVMSTPYVLPFAQICLDTTKSRAAATIFLLIPSILFMNSVRGITLTGSRVLMALGRDKVLPHLELWSITFRGEPVYGLGMCVLVPLICGLIQLGSTSTFNSLTGAATIVFEISYAVPAALMLLGGRRKLNLAAPGRTSNLGRWGVPCNLLAVFFVLQSCVIYCFPATMPVTAASMSYAVVVFVGGFAAILALLWSTWANKRYQAPTESLIVSLTDGADGHHDGVVVNDQTEI</sequence>
<feature type="transmembrane region" description="Helical" evidence="6">
    <location>
        <begin position="491"/>
        <end position="511"/>
    </location>
</feature>
<feature type="transmembrane region" description="Helical" evidence="6">
    <location>
        <begin position="92"/>
        <end position="118"/>
    </location>
</feature>
<reference evidence="8" key="2">
    <citation type="submission" date="2013-12" db="EMBL/GenBank/DDBJ databases">
        <title>Evolution of pathogenesis and genome organization in the Tremellales.</title>
        <authorList>
            <person name="Cuomo C."/>
            <person name="Litvintseva A."/>
            <person name="Heitman J."/>
            <person name="Chen Y."/>
            <person name="Sun S."/>
            <person name="Springer D."/>
            <person name="Dromer F."/>
            <person name="Young S."/>
            <person name="Zeng Q."/>
            <person name="Chapman S."/>
            <person name="Gujja S."/>
            <person name="Saif S."/>
            <person name="Birren B."/>
        </authorList>
    </citation>
    <scope>NUCLEOTIDE SEQUENCE [LARGE SCALE GENOMIC DNA]</scope>
    <source>
        <strain evidence="8">CBS 10435</strain>
    </source>
</reference>
<dbReference type="PIRSF" id="PIRSF006060">
    <property type="entry name" value="AA_transporter"/>
    <property type="match status" value="1"/>
</dbReference>
<dbReference type="Gene3D" id="1.20.1740.10">
    <property type="entry name" value="Amino acid/polyamine transporter I"/>
    <property type="match status" value="1"/>
</dbReference>
<feature type="transmembrane region" description="Helical" evidence="6">
    <location>
        <begin position="139"/>
        <end position="163"/>
    </location>
</feature>
<dbReference type="InterPro" id="IPR002293">
    <property type="entry name" value="AA/rel_permease1"/>
</dbReference>
<evidence type="ECO:0000313" key="8">
    <source>
        <dbReference type="Proteomes" id="UP000092583"/>
    </source>
</evidence>
<accession>A0A1B9IQN8</accession>
<dbReference type="PANTHER" id="PTHR45649:SF14">
    <property type="entry name" value="GABA PERMEASE"/>
    <property type="match status" value="1"/>
</dbReference>
<keyword evidence="3 6" id="KW-0812">Transmembrane</keyword>
<dbReference type="GO" id="GO:0016020">
    <property type="term" value="C:membrane"/>
    <property type="evidence" value="ECO:0007669"/>
    <property type="project" value="UniProtKB-SubCell"/>
</dbReference>
<keyword evidence="2" id="KW-0813">Transport</keyword>
<reference evidence="7 8" key="1">
    <citation type="submission" date="2013-07" db="EMBL/GenBank/DDBJ databases">
        <title>The Genome Sequence of Kwoniella mangroviensis CBS10435.</title>
        <authorList>
            <consortium name="The Broad Institute Genome Sequencing Platform"/>
            <person name="Cuomo C."/>
            <person name="Litvintseva A."/>
            <person name="Chen Y."/>
            <person name="Heitman J."/>
            <person name="Sun S."/>
            <person name="Springer D."/>
            <person name="Dromer F."/>
            <person name="Young S.K."/>
            <person name="Zeng Q."/>
            <person name="Gargeya S."/>
            <person name="Fitzgerald M."/>
            <person name="Abouelleil A."/>
            <person name="Alvarado L."/>
            <person name="Berlin A.M."/>
            <person name="Chapman S.B."/>
            <person name="Dewar J."/>
            <person name="Goldberg J."/>
            <person name="Griggs A."/>
            <person name="Gujja S."/>
            <person name="Hansen M."/>
            <person name="Howarth C."/>
            <person name="Imamovic A."/>
            <person name="Larimer J."/>
            <person name="McCowan C."/>
            <person name="Murphy C."/>
            <person name="Pearson M."/>
            <person name="Priest M."/>
            <person name="Roberts A."/>
            <person name="Saif S."/>
            <person name="Shea T."/>
            <person name="Sykes S."/>
            <person name="Wortman J."/>
            <person name="Nusbaum C."/>
            <person name="Birren B."/>
        </authorList>
    </citation>
    <scope>NUCLEOTIDE SEQUENCE [LARGE SCALE GENOMIC DNA]</scope>
    <source>
        <strain evidence="7 8">CBS 10435</strain>
    </source>
</reference>
<dbReference type="Proteomes" id="UP000092583">
    <property type="component" value="Unassembled WGS sequence"/>
</dbReference>
<organism evidence="7 8">
    <name type="scientific">Kwoniella mangroviensis CBS 10435</name>
    <dbReference type="NCBI Taxonomy" id="1331196"/>
    <lineage>
        <taxon>Eukaryota</taxon>
        <taxon>Fungi</taxon>
        <taxon>Dikarya</taxon>
        <taxon>Basidiomycota</taxon>
        <taxon>Agaricomycotina</taxon>
        <taxon>Tremellomycetes</taxon>
        <taxon>Tremellales</taxon>
        <taxon>Cryptococcaceae</taxon>
        <taxon>Kwoniella</taxon>
    </lineage>
</organism>
<name>A0A1B9IQN8_9TREE</name>
<dbReference type="OrthoDB" id="3900342at2759"/>
<keyword evidence="8" id="KW-1185">Reference proteome</keyword>
<proteinExistence type="predicted"/>
<dbReference type="Pfam" id="PF13520">
    <property type="entry name" value="AA_permease_2"/>
    <property type="match status" value="1"/>
</dbReference>
<evidence type="ECO:0000313" key="7">
    <source>
        <dbReference type="EMBL" id="OCF57852.1"/>
    </source>
</evidence>
<feature type="transmembrane region" description="Helical" evidence="6">
    <location>
        <begin position="253"/>
        <end position="270"/>
    </location>
</feature>
<protein>
    <recommendedName>
        <fullName evidence="9">Choline transporter</fullName>
    </recommendedName>
</protein>
<evidence type="ECO:0008006" key="9">
    <source>
        <dbReference type="Google" id="ProtNLM"/>
    </source>
</evidence>
<evidence type="ECO:0000256" key="1">
    <source>
        <dbReference type="ARBA" id="ARBA00004141"/>
    </source>
</evidence>
<evidence type="ECO:0000256" key="5">
    <source>
        <dbReference type="ARBA" id="ARBA00023136"/>
    </source>
</evidence>
<feature type="transmembrane region" description="Helical" evidence="6">
    <location>
        <begin position="61"/>
        <end position="86"/>
    </location>
</feature>
<comment type="subcellular location">
    <subcellularLocation>
        <location evidence="1">Membrane</location>
        <topology evidence="1">Multi-pass membrane protein</topology>
    </subcellularLocation>
</comment>
<evidence type="ECO:0000256" key="6">
    <source>
        <dbReference type="SAM" id="Phobius"/>
    </source>
</evidence>
<dbReference type="EMBL" id="KI669463">
    <property type="protein sequence ID" value="OCF57852.1"/>
    <property type="molecule type" value="Genomic_DNA"/>
</dbReference>
<dbReference type="AlphaFoldDB" id="A0A1B9IQN8"/>